<protein>
    <submittedName>
        <fullName evidence="2">Type I-E CRISPR-associated protein Cse2/CasB</fullName>
    </submittedName>
</protein>
<organism evidence="2 3">
    <name type="scientific">Gluconacetobacter aggeris</name>
    <dbReference type="NCBI Taxonomy" id="1286186"/>
    <lineage>
        <taxon>Bacteria</taxon>
        <taxon>Pseudomonadati</taxon>
        <taxon>Pseudomonadota</taxon>
        <taxon>Alphaproteobacteria</taxon>
        <taxon>Acetobacterales</taxon>
        <taxon>Acetobacteraceae</taxon>
        <taxon>Gluconacetobacter</taxon>
    </lineage>
</organism>
<dbReference type="InterPro" id="IPR038287">
    <property type="entry name" value="Cse2_sf"/>
</dbReference>
<comment type="caution">
    <text evidence="2">The sequence shown here is derived from an EMBL/GenBank/DDBJ whole genome shotgun (WGS) entry which is preliminary data.</text>
</comment>
<keyword evidence="3" id="KW-1185">Reference proteome</keyword>
<reference evidence="2 3" key="1">
    <citation type="submission" date="2020-04" db="EMBL/GenBank/DDBJ databases">
        <title>Description of novel Gluconacetobacter.</title>
        <authorList>
            <person name="Sombolestani A."/>
        </authorList>
    </citation>
    <scope>NUCLEOTIDE SEQUENCE [LARGE SCALE GENOMIC DNA]</scope>
    <source>
        <strain evidence="2 3">LMG 27801</strain>
    </source>
</reference>
<dbReference type="RefSeq" id="WP_182986821.1">
    <property type="nucleotide sequence ID" value="NZ_JABEQD010000009.1"/>
</dbReference>
<evidence type="ECO:0000313" key="2">
    <source>
        <dbReference type="EMBL" id="MBB2169300.1"/>
    </source>
</evidence>
<dbReference type="Proteomes" id="UP000559860">
    <property type="component" value="Unassembled WGS sequence"/>
</dbReference>
<evidence type="ECO:0000313" key="3">
    <source>
        <dbReference type="Proteomes" id="UP000559860"/>
    </source>
</evidence>
<feature type="compositionally biased region" description="Basic and acidic residues" evidence="1">
    <location>
        <begin position="187"/>
        <end position="197"/>
    </location>
</feature>
<gene>
    <name evidence="2" type="primary">casB</name>
    <name evidence="2" type="ORF">HLH36_13200</name>
</gene>
<dbReference type="CDD" id="cd09731">
    <property type="entry name" value="Cse2_I-E"/>
    <property type="match status" value="1"/>
</dbReference>
<dbReference type="Pfam" id="PF09485">
    <property type="entry name" value="CRISPR_Cse2"/>
    <property type="match status" value="1"/>
</dbReference>
<proteinExistence type="predicted"/>
<dbReference type="InterPro" id="IPR013382">
    <property type="entry name" value="CRISPR-assoc_prot_Cse2"/>
</dbReference>
<dbReference type="EMBL" id="JABEQD010000009">
    <property type="protein sequence ID" value="MBB2169300.1"/>
    <property type="molecule type" value="Genomic_DNA"/>
</dbReference>
<name>A0A7W4IUG8_9PROT</name>
<feature type="region of interest" description="Disordered" evidence="1">
    <location>
        <begin position="177"/>
        <end position="197"/>
    </location>
</feature>
<accession>A0A7W4IUG8</accession>
<sequence length="197" mass="21643">MSGHHAGIVASKARSWWRALQPDPARGEPGDRAALAKLRRCGSVIDVLFEPAAQSLARSCGARGDDELARIALVAGVLAHVRADRSGLRVARQIGPVDATDGATALCKPVRFRRLLDMAEFDDCLRGFRRLVALADAEMNVRDLAESVFLWPRPDGRDSAAADRVRVRWVYEYWNAGEPEGDMPSDQVHDSVEELQS</sequence>
<dbReference type="AlphaFoldDB" id="A0A7W4IUG8"/>
<evidence type="ECO:0000256" key="1">
    <source>
        <dbReference type="SAM" id="MobiDB-lite"/>
    </source>
</evidence>
<dbReference type="Gene3D" id="1.10.520.40">
    <property type="entry name" value="CRISPR-associated protein Cse2"/>
    <property type="match status" value="1"/>
</dbReference>
<dbReference type="NCBIfam" id="TIGR02548">
    <property type="entry name" value="casB_cse2"/>
    <property type="match status" value="1"/>
</dbReference>